<feature type="domain" description="DUF4062" evidence="5">
    <location>
        <begin position="7"/>
        <end position="89"/>
    </location>
</feature>
<feature type="repeat" description="WD" evidence="3">
    <location>
        <begin position="922"/>
        <end position="954"/>
    </location>
</feature>
<dbReference type="Gene3D" id="3.40.50.300">
    <property type="entry name" value="P-loop containing nucleotide triphosphate hydrolases"/>
    <property type="match status" value="1"/>
</dbReference>
<keyword evidence="1 3" id="KW-0853">WD repeat</keyword>
<evidence type="ECO:0000259" key="5">
    <source>
        <dbReference type="Pfam" id="PF13271"/>
    </source>
</evidence>
<dbReference type="Proteomes" id="UP000677082">
    <property type="component" value="Unassembled WGS sequence"/>
</dbReference>
<evidence type="ECO:0000256" key="2">
    <source>
        <dbReference type="ARBA" id="ARBA00022737"/>
    </source>
</evidence>
<comment type="caution">
    <text evidence="6">The sequence shown here is derived from an EMBL/GenBank/DDBJ whole genome shotgun (WGS) entry which is preliminary data.</text>
</comment>
<feature type="repeat" description="WD" evidence="3">
    <location>
        <begin position="673"/>
        <end position="714"/>
    </location>
</feature>
<evidence type="ECO:0000313" key="6">
    <source>
        <dbReference type="EMBL" id="GIM93284.1"/>
    </source>
</evidence>
<dbReference type="InterPro" id="IPR036388">
    <property type="entry name" value="WH-like_DNA-bd_sf"/>
</dbReference>
<dbReference type="Gene3D" id="1.10.10.10">
    <property type="entry name" value="Winged helix-like DNA-binding domain superfamily/Winged helix DNA-binding domain"/>
    <property type="match status" value="1"/>
</dbReference>
<dbReference type="SUPFAM" id="SSF50998">
    <property type="entry name" value="Quinoprotein alcohol dehydrogenase-like"/>
    <property type="match status" value="2"/>
</dbReference>
<dbReference type="CDD" id="cd00200">
    <property type="entry name" value="WD40"/>
    <property type="match status" value="1"/>
</dbReference>
<protein>
    <recommendedName>
        <fullName evidence="8">DUF4062 domain-containing protein</fullName>
    </recommendedName>
</protein>
<dbReference type="InterPro" id="IPR001680">
    <property type="entry name" value="WD40_rpt"/>
</dbReference>
<gene>
    <name evidence="6" type="ORF">Ato02nite_050770</name>
</gene>
<feature type="domain" description="NB-ARC" evidence="4">
    <location>
        <begin position="187"/>
        <end position="321"/>
    </location>
</feature>
<dbReference type="InterPro" id="IPR011047">
    <property type="entry name" value="Quinoprotein_ADH-like_sf"/>
</dbReference>
<dbReference type="RefSeq" id="WP_213009102.1">
    <property type="nucleotide sequence ID" value="NZ_BOQN01000065.1"/>
</dbReference>
<dbReference type="PANTHER" id="PTHR19848">
    <property type="entry name" value="WD40 REPEAT PROTEIN"/>
    <property type="match status" value="1"/>
</dbReference>
<dbReference type="Gene3D" id="2.130.10.10">
    <property type="entry name" value="YVTN repeat-like/Quinoprotein amine dehydrogenase"/>
    <property type="match status" value="4"/>
</dbReference>
<dbReference type="Pfam" id="PF13271">
    <property type="entry name" value="DUF4062"/>
    <property type="match status" value="1"/>
</dbReference>
<dbReference type="Gene3D" id="1.25.40.370">
    <property type="match status" value="1"/>
</dbReference>
<evidence type="ECO:0000256" key="3">
    <source>
        <dbReference type="PROSITE-ProRule" id="PRU00221"/>
    </source>
</evidence>
<proteinExistence type="predicted"/>
<dbReference type="InterPro" id="IPR002182">
    <property type="entry name" value="NB-ARC"/>
</dbReference>
<evidence type="ECO:0008006" key="8">
    <source>
        <dbReference type="Google" id="ProtNLM"/>
    </source>
</evidence>
<dbReference type="InterPro" id="IPR025139">
    <property type="entry name" value="DUF4062"/>
</dbReference>
<dbReference type="SMART" id="SM00320">
    <property type="entry name" value="WD40"/>
    <property type="match status" value="12"/>
</dbReference>
<dbReference type="PROSITE" id="PS50082">
    <property type="entry name" value="WD_REPEATS_2"/>
    <property type="match status" value="3"/>
</dbReference>
<dbReference type="SUPFAM" id="SSF52540">
    <property type="entry name" value="P-loop containing nucleoside triphosphate hydrolases"/>
    <property type="match status" value="1"/>
</dbReference>
<dbReference type="EMBL" id="BOQN01000065">
    <property type="protein sequence ID" value="GIM93284.1"/>
    <property type="molecule type" value="Genomic_DNA"/>
</dbReference>
<dbReference type="PROSITE" id="PS50294">
    <property type="entry name" value="WD_REPEATS_REGION"/>
    <property type="match status" value="2"/>
</dbReference>
<accession>A0A919TFR8</accession>
<evidence type="ECO:0000259" key="4">
    <source>
        <dbReference type="Pfam" id="PF00931"/>
    </source>
</evidence>
<evidence type="ECO:0000313" key="7">
    <source>
        <dbReference type="Proteomes" id="UP000677082"/>
    </source>
</evidence>
<dbReference type="Pfam" id="PF00400">
    <property type="entry name" value="WD40"/>
    <property type="match status" value="4"/>
</dbReference>
<dbReference type="InterPro" id="IPR027417">
    <property type="entry name" value="P-loop_NTPase"/>
</dbReference>
<dbReference type="GO" id="GO:0043531">
    <property type="term" value="F:ADP binding"/>
    <property type="evidence" value="ECO:0007669"/>
    <property type="project" value="InterPro"/>
</dbReference>
<feature type="repeat" description="WD" evidence="3">
    <location>
        <begin position="715"/>
        <end position="756"/>
    </location>
</feature>
<reference evidence="6 7" key="1">
    <citation type="submission" date="2021-03" db="EMBL/GenBank/DDBJ databases">
        <title>Whole genome shotgun sequence of Actinoplanes toevensis NBRC 105298.</title>
        <authorList>
            <person name="Komaki H."/>
            <person name="Tamura T."/>
        </authorList>
    </citation>
    <scope>NUCLEOTIDE SEQUENCE [LARGE SCALE GENOMIC DNA]</scope>
    <source>
        <strain evidence="6 7">NBRC 105298</strain>
    </source>
</reference>
<dbReference type="InterPro" id="IPR015943">
    <property type="entry name" value="WD40/YVTN_repeat-like_dom_sf"/>
</dbReference>
<dbReference type="Pfam" id="PF00931">
    <property type="entry name" value="NB-ARC"/>
    <property type="match status" value="1"/>
</dbReference>
<dbReference type="PANTHER" id="PTHR19848:SF8">
    <property type="entry name" value="F-BOX AND WD REPEAT DOMAIN CONTAINING 7"/>
    <property type="match status" value="1"/>
</dbReference>
<keyword evidence="2" id="KW-0677">Repeat</keyword>
<dbReference type="AlphaFoldDB" id="A0A919TFR8"/>
<dbReference type="PRINTS" id="PR00364">
    <property type="entry name" value="DISEASERSIST"/>
</dbReference>
<name>A0A919TFR8_9ACTN</name>
<organism evidence="6 7">
    <name type="scientific">Paractinoplanes toevensis</name>
    <dbReference type="NCBI Taxonomy" id="571911"/>
    <lineage>
        <taxon>Bacteria</taxon>
        <taxon>Bacillati</taxon>
        <taxon>Actinomycetota</taxon>
        <taxon>Actinomycetes</taxon>
        <taxon>Micromonosporales</taxon>
        <taxon>Micromonosporaceae</taxon>
        <taxon>Paractinoplanes</taxon>
    </lineage>
</organism>
<dbReference type="GO" id="GO:0005829">
    <property type="term" value="C:cytosol"/>
    <property type="evidence" value="ECO:0007669"/>
    <property type="project" value="UniProtKB-ARBA"/>
</dbReference>
<keyword evidence="7" id="KW-1185">Reference proteome</keyword>
<evidence type="ECO:0000256" key="1">
    <source>
        <dbReference type="ARBA" id="ARBA00022574"/>
    </source>
</evidence>
<sequence length="1250" mass="133033">MPSRPWRVFLSHTSDLRPYVEAAKAAVLRARHAVIDMEFFTAEDSPPSSVCRDAVLDSDVYVLIAGACYGSPVRDNPAESYTELEFRVAGEKGIPRLAFAVVDSGSVEPRQQAFRDRVADSVTVAPPTADPARLEMLVYQALIKLARPGPVWSVPPLNGSEVARPALTAALIEAVLAPDAGPVGVTTGLVGAGGFGKTTLARMVTHDPAVRAAFPDGAAWVTVGEDAGGPELAASITSVARLFDASAPEVTDPLAAGAILDRALAGRKALLVVDDVWTAEQVEPFRLGAGVRLFTTRQRDLLRSATAAVEVDQMTPDEARRMIGAGVPGALVEEVLAATGRWPVLLALVGGAVRDGIAHGGDPATEMTAVLDALRVDGITVLDVGDAGSRASAVSRTIDASLRRLAEDERARYFELAVFGEDVIIPGEVIDRLWAYTGKWSSFRSRRFCGRLFAQGLLAGYRRDPDQAQLHDVVRAYLRHRTSDRRADLDRAIVDAHRALAPAGWASLPAGQGYLWSWLPAHLRGAGLHEELDDLLDDPHWLVGKLERIGPAGLEADLLLGARAKLAAVVGQNAHLLGSLDPPGSLAATLASRIPPSLGLADQRDDILGTIDGPCLRPLLPLPDLADTALIRVIPQNDYLIAMLAAPDSSWLAAVGSEIRLIDPAAGTVRHTLPESDSPTGALAVAPDGSWFAAGDWTGSVRLWDPRTAAPLHVFPADQDRVDQFAVAPDGSWLAATSRDGTVRLWDPRSGEHLRTLGLPAAAGARSTALVPAPDGRWLAHTTRVGSRVWDPATGRMLHRLPNSVISVVAVDPAGRWLATYHSRGRIMIWSTSTWTPVARLGERNRSRAAVAPDGRWLAVAHRDTVAVWKTEIWAELRLLGDTGSEVRVLTATPGGQLAAATEEDDEVILWSAGRWERPAFLAGHTEQVHTIVAAPNGTWLATAADDGTIRLWNPAAARAQSGGPEPTVRLSAVSATPGGRVATGTDTSEVHLWNLADGTRSLLAGSEADQLQEIRDIAIAPDGSWIAAAQSETVLVWDRASGEILRRLPAHAAFLVAGPDSSWLAVGGAGLQVWNPRNGHLLETHFGPVTAHAAAADGRILAVAERTGPVSLWAGPGTEPVILHDLGPHAPEPAMAMAPDGSWLVISDGSGDVQIWDCRRRSLRRTIDLGTTFPDSFAVTASGLICTVGHDQTIRLWDPSTGCARTALRVEDELHRVVTSQDRIIVNSARRTYFLQLTEAGTVDGAGML</sequence>